<dbReference type="AlphaFoldDB" id="N1PXI8"/>
<reference evidence="1 2" key="2">
    <citation type="journal article" date="2012" name="PLoS Pathog.">
        <title>Diverse lifestyles and strategies of plant pathogenesis encoded in the genomes of eighteen Dothideomycetes fungi.</title>
        <authorList>
            <person name="Ohm R.A."/>
            <person name="Feau N."/>
            <person name="Henrissat B."/>
            <person name="Schoch C.L."/>
            <person name="Horwitz B.A."/>
            <person name="Barry K.W."/>
            <person name="Condon B.J."/>
            <person name="Copeland A.C."/>
            <person name="Dhillon B."/>
            <person name="Glaser F."/>
            <person name="Hesse C.N."/>
            <person name="Kosti I."/>
            <person name="LaButti K."/>
            <person name="Lindquist E.A."/>
            <person name="Lucas S."/>
            <person name="Salamov A.A."/>
            <person name="Bradshaw R.E."/>
            <person name="Ciuffetti L."/>
            <person name="Hamelin R.C."/>
            <person name="Kema G.H.J."/>
            <person name="Lawrence C."/>
            <person name="Scott J.A."/>
            <person name="Spatafora J.W."/>
            <person name="Turgeon B.G."/>
            <person name="de Wit P.J.G.M."/>
            <person name="Zhong S."/>
            <person name="Goodwin S.B."/>
            <person name="Grigoriev I.V."/>
        </authorList>
    </citation>
    <scope>NUCLEOTIDE SEQUENCE [LARGE SCALE GENOMIC DNA]</scope>
    <source>
        <strain evidence="2">NZE10 / CBS 128990</strain>
    </source>
</reference>
<dbReference type="OrthoDB" id="3501153at2759"/>
<protein>
    <submittedName>
        <fullName evidence="1">Uncharacterized protein</fullName>
    </submittedName>
</protein>
<organism evidence="1 2">
    <name type="scientific">Dothistroma septosporum (strain NZE10 / CBS 128990)</name>
    <name type="common">Red band needle blight fungus</name>
    <name type="synonym">Mycosphaerella pini</name>
    <dbReference type="NCBI Taxonomy" id="675120"/>
    <lineage>
        <taxon>Eukaryota</taxon>
        <taxon>Fungi</taxon>
        <taxon>Dikarya</taxon>
        <taxon>Ascomycota</taxon>
        <taxon>Pezizomycotina</taxon>
        <taxon>Dothideomycetes</taxon>
        <taxon>Dothideomycetidae</taxon>
        <taxon>Mycosphaerellales</taxon>
        <taxon>Mycosphaerellaceae</taxon>
        <taxon>Dothistroma</taxon>
    </lineage>
</organism>
<feature type="non-terminal residue" evidence="1">
    <location>
        <position position="130"/>
    </location>
</feature>
<name>N1PXI8_DOTSN</name>
<dbReference type="PANTHER" id="PTHR35896">
    <property type="entry name" value="IG-LIKE DOMAIN-CONTAINING PROTEIN"/>
    <property type="match status" value="1"/>
</dbReference>
<accession>N1PXI8</accession>
<proteinExistence type="predicted"/>
<gene>
    <name evidence="1" type="ORF">DOTSEDRAFT_112797</name>
</gene>
<dbReference type="InterPro" id="IPR053008">
    <property type="entry name" value="Phomopsin_biosynth_assoc"/>
</dbReference>
<dbReference type="PANTHER" id="PTHR35896:SF3">
    <property type="entry name" value="MAJOR FACILITATOR SUPERFAMILY TRANSPORTER"/>
    <property type="match status" value="1"/>
</dbReference>
<evidence type="ECO:0000313" key="2">
    <source>
        <dbReference type="Proteomes" id="UP000016933"/>
    </source>
</evidence>
<dbReference type="HOGENOM" id="CLU_066042_6_3_1"/>
<dbReference type="Proteomes" id="UP000016933">
    <property type="component" value="Unassembled WGS sequence"/>
</dbReference>
<dbReference type="EMBL" id="KB446536">
    <property type="protein sequence ID" value="EME47703.1"/>
    <property type="molecule type" value="Genomic_DNA"/>
</dbReference>
<reference evidence="2" key="1">
    <citation type="journal article" date="2012" name="PLoS Genet.">
        <title>The genomes of the fungal plant pathogens Cladosporium fulvum and Dothistroma septosporum reveal adaptation to different hosts and lifestyles but also signatures of common ancestry.</title>
        <authorList>
            <person name="de Wit P.J.G.M."/>
            <person name="van der Burgt A."/>
            <person name="Oekmen B."/>
            <person name="Stergiopoulos I."/>
            <person name="Abd-Elsalam K.A."/>
            <person name="Aerts A.L."/>
            <person name="Bahkali A.H."/>
            <person name="Beenen H.G."/>
            <person name="Chettri P."/>
            <person name="Cox M.P."/>
            <person name="Datema E."/>
            <person name="de Vries R.P."/>
            <person name="Dhillon B."/>
            <person name="Ganley A.R."/>
            <person name="Griffiths S.A."/>
            <person name="Guo Y."/>
            <person name="Hamelin R.C."/>
            <person name="Henrissat B."/>
            <person name="Kabir M.S."/>
            <person name="Jashni M.K."/>
            <person name="Kema G."/>
            <person name="Klaubauf S."/>
            <person name="Lapidus A."/>
            <person name="Levasseur A."/>
            <person name="Lindquist E."/>
            <person name="Mehrabi R."/>
            <person name="Ohm R.A."/>
            <person name="Owen T.J."/>
            <person name="Salamov A."/>
            <person name="Schwelm A."/>
            <person name="Schijlen E."/>
            <person name="Sun H."/>
            <person name="van den Burg H.A."/>
            <person name="van Ham R.C.H.J."/>
            <person name="Zhang S."/>
            <person name="Goodwin S.B."/>
            <person name="Grigoriev I.V."/>
            <person name="Collemare J."/>
            <person name="Bradshaw R.E."/>
        </authorList>
    </citation>
    <scope>NUCLEOTIDE SEQUENCE [LARGE SCALE GENOMIC DNA]</scope>
    <source>
        <strain evidence="2">NZE10 / CBS 128990</strain>
    </source>
</reference>
<sequence length="130" mass="15411">CGNSSTEARDKGCKFDIMLTMWVPADCLDQQDRELMEDYLEKHKYLQNMYWDDKLTIPATEKQIRSGDHDYAYITTDFHWVHCQYLWQRQMGSWIDRRPIVRGIWDKEHTKHCGALMQNHTLAGDVTTLA</sequence>
<keyword evidence="2" id="KW-1185">Reference proteome</keyword>
<feature type="non-terminal residue" evidence="1">
    <location>
        <position position="1"/>
    </location>
</feature>
<evidence type="ECO:0000313" key="1">
    <source>
        <dbReference type="EMBL" id="EME47703.1"/>
    </source>
</evidence>